<name>A0A2M8ELW4_UNCKA</name>
<dbReference type="EMBL" id="PFSJ01000018">
    <property type="protein sequence ID" value="PJC23677.1"/>
    <property type="molecule type" value="Genomic_DNA"/>
</dbReference>
<dbReference type="Proteomes" id="UP000229756">
    <property type="component" value="Unassembled WGS sequence"/>
</dbReference>
<proteinExistence type="predicted"/>
<dbReference type="AlphaFoldDB" id="A0A2M8ELW4"/>
<dbReference type="SUPFAM" id="SSF53756">
    <property type="entry name" value="UDP-Glycosyltransferase/glycogen phosphorylase"/>
    <property type="match status" value="1"/>
</dbReference>
<accession>A0A2M8ELW4</accession>
<dbReference type="PANTHER" id="PTHR12526">
    <property type="entry name" value="GLYCOSYLTRANSFERASE"/>
    <property type="match status" value="1"/>
</dbReference>
<gene>
    <name evidence="1" type="ORF">CO058_02290</name>
</gene>
<evidence type="ECO:0008006" key="3">
    <source>
        <dbReference type="Google" id="ProtNLM"/>
    </source>
</evidence>
<evidence type="ECO:0000313" key="1">
    <source>
        <dbReference type="EMBL" id="PJC23677.1"/>
    </source>
</evidence>
<sequence>MIHMNVLHVIKNGEDADYNLQKLVNIQTKSLKYNISVMTVRKALFSASIRKFFGRPFDAIHVHARTSKFNKLSKNVINQDISDFFLKKEFYADSEFQLLLNKEILFYYSDGNQKAVISLIESIKYLSSEYTLRIIKNIPEADLKAFKELIENLNIKHRVSFGLSSENLSIRDLAKAYKDSRLVVFNSIGTNLKMKIVKALACGIPVIAFSNEKYLEIPGLKFTELQGPKALAKKIRDIVEDDFWVDIESVYNTYSLESLAESLDKKYQGLNNN</sequence>
<organism evidence="1 2">
    <name type="scientific">candidate division WWE3 bacterium CG_4_9_14_0_2_um_filter_35_11</name>
    <dbReference type="NCBI Taxonomy" id="1975077"/>
    <lineage>
        <taxon>Bacteria</taxon>
        <taxon>Katanobacteria</taxon>
    </lineage>
</organism>
<evidence type="ECO:0000313" key="2">
    <source>
        <dbReference type="Proteomes" id="UP000229756"/>
    </source>
</evidence>
<reference evidence="2" key="1">
    <citation type="submission" date="2017-09" db="EMBL/GenBank/DDBJ databases">
        <title>Depth-based differentiation of microbial function through sediment-hosted aquifers and enrichment of novel symbionts in the deep terrestrial subsurface.</title>
        <authorList>
            <person name="Probst A.J."/>
            <person name="Ladd B."/>
            <person name="Jarett J.K."/>
            <person name="Geller-Mcgrath D.E."/>
            <person name="Sieber C.M.K."/>
            <person name="Emerson J.B."/>
            <person name="Anantharaman K."/>
            <person name="Thomas B.C."/>
            <person name="Malmstrom R."/>
            <person name="Stieglmeier M."/>
            <person name="Klingl A."/>
            <person name="Woyke T."/>
            <person name="Ryan C.M."/>
            <person name="Banfield J.F."/>
        </authorList>
    </citation>
    <scope>NUCLEOTIDE SEQUENCE [LARGE SCALE GENOMIC DNA]</scope>
</reference>
<dbReference type="Pfam" id="PF13692">
    <property type="entry name" value="Glyco_trans_1_4"/>
    <property type="match status" value="1"/>
</dbReference>
<comment type="caution">
    <text evidence="1">The sequence shown here is derived from an EMBL/GenBank/DDBJ whole genome shotgun (WGS) entry which is preliminary data.</text>
</comment>
<protein>
    <recommendedName>
        <fullName evidence="3">Glycosyl transferase family 1 domain-containing protein</fullName>
    </recommendedName>
</protein>
<dbReference type="Gene3D" id="3.40.50.2000">
    <property type="entry name" value="Glycogen Phosphorylase B"/>
    <property type="match status" value="1"/>
</dbReference>
<dbReference type="PANTHER" id="PTHR12526:SF637">
    <property type="entry name" value="GLYCOSYLTRANSFERASE EPSF-RELATED"/>
    <property type="match status" value="1"/>
</dbReference>